<comment type="caution">
    <text evidence="9">The sequence shown here is derived from an EMBL/GenBank/DDBJ whole genome shotgun (WGS) entry which is preliminary data.</text>
</comment>
<evidence type="ECO:0000259" key="8">
    <source>
        <dbReference type="Pfam" id="PF14322"/>
    </source>
</evidence>
<dbReference type="SUPFAM" id="SSF48452">
    <property type="entry name" value="TPR-like"/>
    <property type="match status" value="1"/>
</dbReference>
<feature type="domain" description="RagB/SusD" evidence="7">
    <location>
        <begin position="341"/>
        <end position="650"/>
    </location>
</feature>
<reference evidence="9 10" key="1">
    <citation type="submission" date="2012-02" db="EMBL/GenBank/DDBJ databases">
        <title>The Genome Sequence of Bacteroides caccae CL03T12C61.</title>
        <authorList>
            <consortium name="The Broad Institute Genome Sequencing Platform"/>
            <person name="Earl A."/>
            <person name="Ward D."/>
            <person name="Feldgarden M."/>
            <person name="Gevers D."/>
            <person name="Zitomersky N.L."/>
            <person name="Coyne M.J."/>
            <person name="Comstock L.E."/>
            <person name="Young S.K."/>
            <person name="Zeng Q."/>
            <person name="Gargeya S."/>
            <person name="Fitzgerald M."/>
            <person name="Haas B."/>
            <person name="Abouelleil A."/>
            <person name="Alvarado L."/>
            <person name="Arachchi H.M."/>
            <person name="Berlin A."/>
            <person name="Chapman S.B."/>
            <person name="Gearin G."/>
            <person name="Goldberg J."/>
            <person name="Griggs A."/>
            <person name="Gujja S."/>
            <person name="Hansen M."/>
            <person name="Heiman D."/>
            <person name="Howarth C."/>
            <person name="Larimer J."/>
            <person name="Lui A."/>
            <person name="MacDonald P.J.P."/>
            <person name="McCowen C."/>
            <person name="Montmayeur A."/>
            <person name="Murphy C."/>
            <person name="Neiman D."/>
            <person name="Pearson M."/>
            <person name="Priest M."/>
            <person name="Roberts A."/>
            <person name="Saif S."/>
            <person name="Shea T."/>
            <person name="Sisk P."/>
            <person name="Stolte C."/>
            <person name="Sykes S."/>
            <person name="Wortman J."/>
            <person name="Nusbaum C."/>
            <person name="Birren B."/>
        </authorList>
    </citation>
    <scope>NUCLEOTIDE SEQUENCE [LARGE SCALE GENOMIC DNA]</scope>
    <source>
        <strain evidence="9 10">CL03T12C61</strain>
    </source>
</reference>
<sequence length="650" mass="75447">MYMKTVDKIRKTTIVLLSVLCSVMSSCDFLDVVPEEQATLNDATRNPDAVLGFMYSCYAGVRSPLQYNMSEFSADECVFPPLWNNYGQQVSYGLYTPESVKDYRWNQFFASIAQTHLFLRELVNAKGCTEEDIEEWKAEAYFLLAYYHFELLRYFGPIPIIDQYIDQSMSIDDFPGRMHYDYVTDWIVKLLDEKVINNDYLCDMRPDEEFGRATRIAAKALKARTLLYAASPLWNGSFTYSNWKNKVETPGYGYELVSKTYDRNKWVRAQQACSEALQAALDAGYKLYNDLEFYKSNGLKENELPDIPGLAEPNSEEGLTFRKRVFLMRYAVTLEYASGNNEYIWVAMKNDDLYMTATLPNRVIQNNNGNWFSGYSGVAPTLYSVEHFYTQNGLLPKEDENFPDDSEWLKSAGIKGNTDVIKLNTLREPRFYAWFAFDGGEYGYKFANGKPLIIDFKDSQAQGYNPALFNRNCDVTGYLAQKYVRPNVRRTKANAWNVQIANKFYRPIIRLADLYLMLAECCAELEDKEGVYNNLNPVRERAGVEKLTDELCAKSSMSLRDWVRNERFVELWGEGQRYFDLRRWVIADDYLGEGKNEGLNAIEKLDPSFEEFNKRVLVNQPFRWNKRMYLMPIDYNEIIKNPQLVQAPGY</sequence>
<dbReference type="InterPro" id="IPR033985">
    <property type="entry name" value="SusD-like_N"/>
</dbReference>
<feature type="signal peptide" evidence="6">
    <location>
        <begin position="1"/>
        <end position="27"/>
    </location>
</feature>
<keyword evidence="3 6" id="KW-0732">Signal</keyword>
<evidence type="ECO:0000256" key="4">
    <source>
        <dbReference type="ARBA" id="ARBA00023136"/>
    </source>
</evidence>
<evidence type="ECO:0000256" key="1">
    <source>
        <dbReference type="ARBA" id="ARBA00004442"/>
    </source>
</evidence>
<feature type="domain" description="SusD-like N-terminal" evidence="8">
    <location>
        <begin position="86"/>
        <end position="224"/>
    </location>
</feature>
<evidence type="ECO:0000313" key="10">
    <source>
        <dbReference type="Proteomes" id="UP000002965"/>
    </source>
</evidence>
<dbReference type="InterPro" id="IPR012944">
    <property type="entry name" value="SusD_RagB_dom"/>
</dbReference>
<dbReference type="Pfam" id="PF14322">
    <property type="entry name" value="SusD-like_3"/>
    <property type="match status" value="1"/>
</dbReference>
<dbReference type="HOGENOM" id="CLU_015553_0_3_10"/>
<dbReference type="GO" id="GO:0009279">
    <property type="term" value="C:cell outer membrane"/>
    <property type="evidence" value="ECO:0007669"/>
    <property type="project" value="UniProtKB-SubCell"/>
</dbReference>
<evidence type="ECO:0000256" key="3">
    <source>
        <dbReference type="ARBA" id="ARBA00022729"/>
    </source>
</evidence>
<protein>
    <recommendedName>
        <fullName evidence="11">RagB/SusD domain-containing protein</fullName>
    </recommendedName>
</protein>
<evidence type="ECO:0008006" key="11">
    <source>
        <dbReference type="Google" id="ProtNLM"/>
    </source>
</evidence>
<evidence type="ECO:0000256" key="6">
    <source>
        <dbReference type="SAM" id="SignalP"/>
    </source>
</evidence>
<dbReference type="Gene3D" id="1.25.40.390">
    <property type="match status" value="1"/>
</dbReference>
<organism evidence="9 10">
    <name type="scientific">Bacteroides caccae CL03T12C61</name>
    <dbReference type="NCBI Taxonomy" id="997873"/>
    <lineage>
        <taxon>Bacteria</taxon>
        <taxon>Pseudomonadati</taxon>
        <taxon>Bacteroidota</taxon>
        <taxon>Bacteroidia</taxon>
        <taxon>Bacteroidales</taxon>
        <taxon>Bacteroidaceae</taxon>
        <taxon>Bacteroides</taxon>
    </lineage>
</organism>
<dbReference type="PATRIC" id="fig|997873.3.peg.3425"/>
<proteinExistence type="inferred from homology"/>
<keyword evidence="10" id="KW-1185">Reference proteome</keyword>
<keyword evidence="5" id="KW-0998">Cell outer membrane</keyword>
<evidence type="ECO:0000256" key="5">
    <source>
        <dbReference type="ARBA" id="ARBA00023237"/>
    </source>
</evidence>
<keyword evidence="4" id="KW-0472">Membrane</keyword>
<feature type="chain" id="PRO_5003723278" description="RagB/SusD domain-containing protein" evidence="6">
    <location>
        <begin position="28"/>
        <end position="650"/>
    </location>
</feature>
<comment type="subcellular location">
    <subcellularLocation>
        <location evidence="1">Cell outer membrane</location>
    </subcellularLocation>
</comment>
<gene>
    <name evidence="9" type="ORF">HMPREF1061_03290</name>
</gene>
<evidence type="ECO:0000259" key="7">
    <source>
        <dbReference type="Pfam" id="PF07980"/>
    </source>
</evidence>
<evidence type="ECO:0000256" key="2">
    <source>
        <dbReference type="ARBA" id="ARBA00006275"/>
    </source>
</evidence>
<dbReference type="InterPro" id="IPR011990">
    <property type="entry name" value="TPR-like_helical_dom_sf"/>
</dbReference>
<dbReference type="EMBL" id="AGXF01000017">
    <property type="protein sequence ID" value="EIY17951.1"/>
    <property type="molecule type" value="Genomic_DNA"/>
</dbReference>
<dbReference type="PROSITE" id="PS51257">
    <property type="entry name" value="PROKAR_LIPOPROTEIN"/>
    <property type="match status" value="1"/>
</dbReference>
<accession>I9PN84</accession>
<dbReference type="AlphaFoldDB" id="I9PN84"/>
<name>I9PN84_9BACE</name>
<dbReference type="Proteomes" id="UP000002965">
    <property type="component" value="Unassembled WGS sequence"/>
</dbReference>
<dbReference type="Pfam" id="PF07980">
    <property type="entry name" value="SusD_RagB"/>
    <property type="match status" value="1"/>
</dbReference>
<evidence type="ECO:0000313" key="9">
    <source>
        <dbReference type="EMBL" id="EIY17951.1"/>
    </source>
</evidence>
<comment type="similarity">
    <text evidence="2">Belongs to the SusD family.</text>
</comment>